<dbReference type="Pfam" id="PF00156">
    <property type="entry name" value="Pribosyltran"/>
    <property type="match status" value="1"/>
</dbReference>
<gene>
    <name evidence="6" type="ORF">FBEOM_8007</name>
</gene>
<evidence type="ECO:0000256" key="4">
    <source>
        <dbReference type="ARBA" id="ARBA00023002"/>
    </source>
</evidence>
<evidence type="ECO:0000259" key="5">
    <source>
        <dbReference type="PROSITE" id="PS51387"/>
    </source>
</evidence>
<reference evidence="6" key="2">
    <citation type="submission" date="2020-02" db="EMBL/GenBank/DDBJ databases">
        <title>Identification and distribution of gene clusters putatively required for synthesis of sphingolipid metabolism inhibitors in phylogenetically diverse species of the filamentous fungus Fusarium.</title>
        <authorList>
            <person name="Kim H.-S."/>
            <person name="Busman M."/>
            <person name="Brown D.W."/>
            <person name="Divon H."/>
            <person name="Uhlig S."/>
            <person name="Proctor R.H."/>
        </authorList>
    </citation>
    <scope>NUCLEOTIDE SEQUENCE</scope>
    <source>
        <strain evidence="6">NRRL 25174</strain>
    </source>
</reference>
<dbReference type="GO" id="GO:0005737">
    <property type="term" value="C:cytoplasm"/>
    <property type="evidence" value="ECO:0007669"/>
    <property type="project" value="InterPro"/>
</dbReference>
<dbReference type="InterPro" id="IPR006094">
    <property type="entry name" value="Oxid_FAD_bind_N"/>
</dbReference>
<dbReference type="Gene3D" id="3.40.50.2020">
    <property type="match status" value="1"/>
</dbReference>
<dbReference type="PANTHER" id="PTHR42973">
    <property type="entry name" value="BINDING OXIDOREDUCTASE, PUTATIVE (AFU_ORTHOLOGUE AFUA_1G17690)-RELATED"/>
    <property type="match status" value="1"/>
</dbReference>
<dbReference type="InterPro" id="IPR036318">
    <property type="entry name" value="FAD-bd_PCMH-like_sf"/>
</dbReference>
<dbReference type="Gene3D" id="3.40.50.150">
    <property type="entry name" value="Vaccinia Virus protein VP39"/>
    <property type="match status" value="1"/>
</dbReference>
<dbReference type="Gene3D" id="3.40.50.300">
    <property type="entry name" value="P-loop containing nucleotide triphosphate hydrolases"/>
    <property type="match status" value="1"/>
</dbReference>
<dbReference type="InterPro" id="IPR000836">
    <property type="entry name" value="PRTase_dom"/>
</dbReference>
<feature type="domain" description="FAD-binding PCMH-type" evidence="5">
    <location>
        <begin position="296"/>
        <end position="482"/>
    </location>
</feature>
<dbReference type="InterPro" id="IPR016166">
    <property type="entry name" value="FAD-bd_PCMH"/>
</dbReference>
<comment type="caution">
    <text evidence="6">The sequence shown here is derived from an EMBL/GenBank/DDBJ whole genome shotgun (WGS) entry which is preliminary data.</text>
</comment>
<dbReference type="InterPro" id="IPR029063">
    <property type="entry name" value="SAM-dependent_MTases_sf"/>
</dbReference>
<dbReference type="EMBL" id="PVQB02000367">
    <property type="protein sequence ID" value="KAF4338108.1"/>
    <property type="molecule type" value="Genomic_DNA"/>
</dbReference>
<comment type="similarity">
    <text evidence="1">Belongs to the oxygen-dependent FAD-linked oxidoreductase family.</text>
</comment>
<evidence type="ECO:0000313" key="7">
    <source>
        <dbReference type="Proteomes" id="UP000730481"/>
    </source>
</evidence>
<evidence type="ECO:0000256" key="2">
    <source>
        <dbReference type="ARBA" id="ARBA00022630"/>
    </source>
</evidence>
<dbReference type="InterPro" id="IPR027417">
    <property type="entry name" value="P-loop_NTPase"/>
</dbReference>
<dbReference type="Gene3D" id="3.40.462.20">
    <property type="match status" value="1"/>
</dbReference>
<name>A0A9P5AGX5_9HYPO</name>
<dbReference type="AlphaFoldDB" id="A0A9P5AGX5"/>
<dbReference type="InterPro" id="IPR050416">
    <property type="entry name" value="FAD-linked_Oxidoreductase"/>
</dbReference>
<dbReference type="InterPro" id="IPR016169">
    <property type="entry name" value="FAD-bd_PCMH_sub2"/>
</dbReference>
<dbReference type="Proteomes" id="UP000730481">
    <property type="component" value="Unassembled WGS sequence"/>
</dbReference>
<dbReference type="SUPFAM" id="SSF53271">
    <property type="entry name" value="PRTase-like"/>
    <property type="match status" value="1"/>
</dbReference>
<evidence type="ECO:0000256" key="1">
    <source>
        <dbReference type="ARBA" id="ARBA00005466"/>
    </source>
</evidence>
<dbReference type="PROSITE" id="PS51387">
    <property type="entry name" value="FAD_PCMH"/>
    <property type="match status" value="1"/>
</dbReference>
<keyword evidence="4" id="KW-0560">Oxidoreductase</keyword>
<dbReference type="SUPFAM" id="SSF56176">
    <property type="entry name" value="FAD-binding/transporter-associated domain-like"/>
    <property type="match status" value="1"/>
</dbReference>
<keyword evidence="2" id="KW-0285">Flavoprotein</keyword>
<dbReference type="GO" id="GO:0071949">
    <property type="term" value="F:FAD binding"/>
    <property type="evidence" value="ECO:0007669"/>
    <property type="project" value="InterPro"/>
</dbReference>
<keyword evidence="7" id="KW-1185">Reference proteome</keyword>
<dbReference type="GO" id="GO:0004631">
    <property type="term" value="F:phosphomevalonate kinase activity"/>
    <property type="evidence" value="ECO:0007669"/>
    <property type="project" value="InterPro"/>
</dbReference>
<dbReference type="InterPro" id="IPR029057">
    <property type="entry name" value="PRTase-like"/>
</dbReference>
<dbReference type="InterPro" id="IPR005919">
    <property type="entry name" value="Pmev_kin_anim"/>
</dbReference>
<evidence type="ECO:0000256" key="3">
    <source>
        <dbReference type="ARBA" id="ARBA00022827"/>
    </source>
</evidence>
<protein>
    <submittedName>
        <fullName evidence="6">Phosphoribosyl transferase domain protein</fullName>
    </submittedName>
</protein>
<dbReference type="CDD" id="cd06223">
    <property type="entry name" value="PRTases_typeI"/>
    <property type="match status" value="1"/>
</dbReference>
<proteinExistence type="inferred from homology"/>
<dbReference type="GO" id="GO:0006695">
    <property type="term" value="P:cholesterol biosynthetic process"/>
    <property type="evidence" value="ECO:0007669"/>
    <property type="project" value="InterPro"/>
</dbReference>
<dbReference type="Pfam" id="PF01565">
    <property type="entry name" value="FAD_binding_4"/>
    <property type="match status" value="1"/>
</dbReference>
<sequence length="1123" mass="124457">MATLNALKTALKQQVNAETPTIPLSPEQYKDGFNFFVQDAGWETYQNFIIPQLSQLLSTFNSLSKISVLEIGPGPKSILKHLSPFLRKKITGYTAFEPSELYAENLQEWLSLMDDESLFPALEAPVVHCEPFGLQSCRDERYNVILFCHSLYGMSHKEKIIRNCFDFLVEKPDDGMVIIFHRNGSLMLDNLVCHRYAIYPTGAITVKDEDEAIDRFAPFVAGSIPRDRRSREAVQAEWRRVCRELTGRDKKYQGHLVFSSPEIMIALTQHAVRLPELTTQVPLVPKPYKVKNRGAKHNNPAAIVRPVNISQIQECVQWALRCRTSLTVLSGGHSGHCLWPNTVAVDMSAFDKVHVDTPYDAEDHCWVVAEAGCKTGEVIREAMFQGVTVPLGSRPSVGAGLWLQGGIGHMARMNGLACDAIRGAVVVSVKTGQVFLVGHVPLHLQPPGAIRPDDEGGLLWALMGAGTNFGIIISVTFESFTAQLFSVSDEIHRLRNDGHAHIMLNTYGSGELNHLRHDCSTDVYLYNDNGRMHLGATFYRCATTTHGLASSTSCGSKKKPKIVNAVELFDTEMYVSKLHGGHGGGKTSSFKRCVFLKDVHLTGANKVLVAALKDSPTPLCYFHMLNGGERVREAAGSTSFGCRDWDLACVITGIWPRDQDGTPAADDVVRWVYQVVDNLLPLSQGVYGADLGPDPRDEALATRAFGPNRRRLIQLKKKFDPKNVLAYACPITQSGLPQKLVVLVTGEHGAGKDYCAWFWGGVLKARGYSSRVDSISESIKREYADATGADIKRLLSSNECDRRYQEEHRESISDYYNCQLKTRPRLAEEHFLAILNRDEVDVLFITGMKEEAPVATLSHLVCGARLLDIWVNACQMIRSFRRWGYNDIREVDDEFTDTNYLPSFTFDNDVADKDDVNAFANEHLLRFMSKDLQSLADMVTSVPDFPRQGIEFRHVLNIAQQKSGLDLCISLLRSHFSGDWANVNAIVTCEASGYVFASPFAKTMGILLVLIGKGNKLPPPKISVDRCSSHISSHILNATDEGRFEMHSNAIGGGDSVVVVDDVLATGETLVAVLKLLIKAGVKEDDVSVMVVAEFPIHRGREKLRENGFGRVAVQSLLVFDGP</sequence>
<dbReference type="InterPro" id="IPR012951">
    <property type="entry name" value="BBE"/>
</dbReference>
<keyword evidence="6" id="KW-0808">Transferase</keyword>
<dbReference type="SUPFAM" id="SSF53335">
    <property type="entry name" value="S-adenosyl-L-methionine-dependent methyltransferases"/>
    <property type="match status" value="1"/>
</dbReference>
<keyword evidence="3" id="KW-0274">FAD</keyword>
<dbReference type="PANTHER" id="PTHR42973:SF25">
    <property type="entry name" value="PHOSPHOMEVALONATE KINASE"/>
    <property type="match status" value="1"/>
</dbReference>
<accession>A0A9P5AGX5</accession>
<evidence type="ECO:0000313" key="6">
    <source>
        <dbReference type="EMBL" id="KAF4338108.1"/>
    </source>
</evidence>
<dbReference type="Gene3D" id="3.30.465.10">
    <property type="match status" value="1"/>
</dbReference>
<organism evidence="6 7">
    <name type="scientific">Fusarium beomiforme</name>
    <dbReference type="NCBI Taxonomy" id="44412"/>
    <lineage>
        <taxon>Eukaryota</taxon>
        <taxon>Fungi</taxon>
        <taxon>Dikarya</taxon>
        <taxon>Ascomycota</taxon>
        <taxon>Pezizomycotina</taxon>
        <taxon>Sordariomycetes</taxon>
        <taxon>Hypocreomycetidae</taxon>
        <taxon>Hypocreales</taxon>
        <taxon>Nectriaceae</taxon>
        <taxon>Fusarium</taxon>
        <taxon>Fusarium burgessii species complex</taxon>
    </lineage>
</organism>
<dbReference type="Pfam" id="PF04275">
    <property type="entry name" value="P-mevalo_kinase"/>
    <property type="match status" value="1"/>
</dbReference>
<dbReference type="GO" id="GO:0016491">
    <property type="term" value="F:oxidoreductase activity"/>
    <property type="evidence" value="ECO:0007669"/>
    <property type="project" value="UniProtKB-KW"/>
</dbReference>
<dbReference type="OrthoDB" id="363185at2759"/>
<reference evidence="6" key="1">
    <citation type="journal article" date="2017" name="Mycologia">
        <title>Fusarium algeriense, sp. nov., a novel toxigenic crown rot pathogen of durum wheat from Algeria is nested in the Fusarium burgessii species complex.</title>
        <authorList>
            <person name="Laraba I."/>
            <person name="Keddad A."/>
            <person name="Boureghda H."/>
            <person name="Abdallah N."/>
            <person name="Vaughan M.M."/>
            <person name="Proctor R.H."/>
            <person name="Busman M."/>
            <person name="O'Donnell K."/>
        </authorList>
    </citation>
    <scope>NUCLEOTIDE SEQUENCE</scope>
    <source>
        <strain evidence="6">NRRL 25174</strain>
    </source>
</reference>
<dbReference type="Pfam" id="PF08031">
    <property type="entry name" value="BBE"/>
    <property type="match status" value="1"/>
</dbReference>